<dbReference type="EMBL" id="FNUG01000001">
    <property type="protein sequence ID" value="SEE56828.1"/>
    <property type="molecule type" value="Genomic_DNA"/>
</dbReference>
<feature type="region of interest" description="Disordered" evidence="1">
    <location>
        <begin position="1"/>
        <end position="32"/>
    </location>
</feature>
<organism evidence="3 4">
    <name type="scientific">Salinimicrobium catena</name>
    <dbReference type="NCBI Taxonomy" id="390640"/>
    <lineage>
        <taxon>Bacteria</taxon>
        <taxon>Pseudomonadati</taxon>
        <taxon>Bacteroidota</taxon>
        <taxon>Flavobacteriia</taxon>
        <taxon>Flavobacteriales</taxon>
        <taxon>Flavobacteriaceae</taxon>
        <taxon>Salinimicrobium</taxon>
    </lineage>
</organism>
<evidence type="ECO:0000313" key="4">
    <source>
        <dbReference type="Proteomes" id="UP000199448"/>
    </source>
</evidence>
<keyword evidence="4" id="KW-1185">Reference proteome</keyword>
<keyword evidence="2" id="KW-1133">Transmembrane helix</keyword>
<dbReference type="AlphaFoldDB" id="A0A1H5JYJ2"/>
<gene>
    <name evidence="3" type="ORF">SAMN04488034_101885</name>
</gene>
<dbReference type="STRING" id="390640.SAMN04488034_101885"/>
<keyword evidence="2" id="KW-0472">Membrane</keyword>
<dbReference type="RefSeq" id="WP_093112071.1">
    <property type="nucleotide sequence ID" value="NZ_FNGG01000001.1"/>
</dbReference>
<proteinExistence type="predicted"/>
<evidence type="ECO:0000313" key="3">
    <source>
        <dbReference type="EMBL" id="SEE56828.1"/>
    </source>
</evidence>
<sequence length="62" mass="6869">MEENPRKENKKSTPAENKKEDVKYHVNQSTEEKSGGNIGMIAIIIIIGIIVLGLLFFGPWAA</sequence>
<reference evidence="3 4" key="1">
    <citation type="submission" date="2016-10" db="EMBL/GenBank/DDBJ databases">
        <authorList>
            <person name="de Groot N.N."/>
        </authorList>
    </citation>
    <scope>NUCLEOTIDE SEQUENCE [LARGE SCALE GENOMIC DNA]</scope>
    <source>
        <strain evidence="3 4">DSM 23553</strain>
    </source>
</reference>
<dbReference type="OrthoDB" id="9907462at2"/>
<evidence type="ECO:0000256" key="1">
    <source>
        <dbReference type="SAM" id="MobiDB-lite"/>
    </source>
</evidence>
<feature type="transmembrane region" description="Helical" evidence="2">
    <location>
        <begin position="38"/>
        <end position="61"/>
    </location>
</feature>
<evidence type="ECO:0000256" key="2">
    <source>
        <dbReference type="SAM" id="Phobius"/>
    </source>
</evidence>
<accession>A0A1H5JYJ2</accession>
<protein>
    <submittedName>
        <fullName evidence="3">Uncharacterized protein</fullName>
    </submittedName>
</protein>
<dbReference type="Proteomes" id="UP000199448">
    <property type="component" value="Unassembled WGS sequence"/>
</dbReference>
<keyword evidence="2" id="KW-0812">Transmembrane</keyword>
<name>A0A1H5JYJ2_9FLAO</name>